<name>A0A1L9SQV2_9EURO</name>
<keyword evidence="3" id="KW-1185">Reference proteome</keyword>
<dbReference type="GO" id="GO:0008081">
    <property type="term" value="F:phosphoric diester hydrolase activity"/>
    <property type="evidence" value="ECO:0007669"/>
    <property type="project" value="InterPro"/>
</dbReference>
<dbReference type="VEuPathDB" id="FungiDB:ASPZODRAFT_128091"/>
<dbReference type="Gene3D" id="3.20.20.190">
    <property type="entry name" value="Phosphatidylinositol (PI) phosphodiesterase"/>
    <property type="match status" value="1"/>
</dbReference>
<accession>A0A1L9SQV2</accession>
<dbReference type="InterPro" id="IPR051057">
    <property type="entry name" value="PI-PLC_domain"/>
</dbReference>
<gene>
    <name evidence="2" type="ORF">ASPZODRAFT_128091</name>
</gene>
<dbReference type="AlphaFoldDB" id="A0A1L9SQV2"/>
<evidence type="ECO:0000313" key="3">
    <source>
        <dbReference type="Proteomes" id="UP000184188"/>
    </source>
</evidence>
<dbReference type="STRING" id="1073090.A0A1L9SQV2"/>
<evidence type="ECO:0000313" key="2">
    <source>
        <dbReference type="EMBL" id="OJJ49605.1"/>
    </source>
</evidence>
<dbReference type="SUPFAM" id="SSF51695">
    <property type="entry name" value="PLC-like phosphodiesterases"/>
    <property type="match status" value="1"/>
</dbReference>
<dbReference type="EMBL" id="KV878337">
    <property type="protein sequence ID" value="OJJ49605.1"/>
    <property type="molecule type" value="Genomic_DNA"/>
</dbReference>
<feature type="chain" id="PRO_5012069648" description="Phosphatidylinositol-specific phospholipase C X domain-containing protein" evidence="1">
    <location>
        <begin position="18"/>
        <end position="472"/>
    </location>
</feature>
<dbReference type="Pfam" id="PF26146">
    <property type="entry name" value="PI-PLC_X"/>
    <property type="match status" value="1"/>
</dbReference>
<evidence type="ECO:0000256" key="1">
    <source>
        <dbReference type="SAM" id="SignalP"/>
    </source>
</evidence>
<dbReference type="Proteomes" id="UP000184188">
    <property type="component" value="Unassembled WGS sequence"/>
</dbReference>
<sequence length="472" mass="50704">MRLLLLLSLLGVAPVWAKDKTTTSSSTTETDATTTGSLLTVEGTISTVSAEATVPTGDYLSYTSTITLSTDSAGEVYTSVVTGNETGTATKTTTVTTTSGNSTETTTQTTTSVSVTVLVGGQTATGNSTANATSTTSAAATSTSQVVNTQPCNGYPEFCARQYSNITMVTAHNSPFVRPGNIASNQALDVTSQLNDGIRMLQFQTHLVNGTMYLCHTSCELLNMGPLEDYLTTVAKWMKKNPYDVVTILVGNGDYVAPGNYTSAFQNSGILDYVYTPSVIPMSVDDWPTLSSMILNGNRLVVFMDYEANQSKIPWLMDEFTQIWETPFSPVNRDFPCTIQRPPGLSANASKSHMYMANHNLNLEVSIAGLDMLIPNTALLDVTNAVSGYGSLGRMANNCSEKWNRPPNFLLVDYYNYGNFNGSVFEVAAKMNGVNYTAKCCDVTSGASMPITGRRTAVFMTFIAGLHLLSYL</sequence>
<dbReference type="GeneID" id="34608388"/>
<feature type="signal peptide" evidence="1">
    <location>
        <begin position="1"/>
        <end position="17"/>
    </location>
</feature>
<dbReference type="PANTHER" id="PTHR13593:SF140">
    <property type="entry name" value="PLC-LIKE PHOSPHODIESTERASE"/>
    <property type="match status" value="1"/>
</dbReference>
<dbReference type="OrthoDB" id="7984201at2759"/>
<dbReference type="CDD" id="cd08588">
    <property type="entry name" value="PI-PLCc_At5g67130_like"/>
    <property type="match status" value="1"/>
</dbReference>
<organism evidence="2 3">
    <name type="scientific">Penicilliopsis zonata CBS 506.65</name>
    <dbReference type="NCBI Taxonomy" id="1073090"/>
    <lineage>
        <taxon>Eukaryota</taxon>
        <taxon>Fungi</taxon>
        <taxon>Dikarya</taxon>
        <taxon>Ascomycota</taxon>
        <taxon>Pezizomycotina</taxon>
        <taxon>Eurotiomycetes</taxon>
        <taxon>Eurotiomycetidae</taxon>
        <taxon>Eurotiales</taxon>
        <taxon>Aspergillaceae</taxon>
        <taxon>Penicilliopsis</taxon>
    </lineage>
</organism>
<proteinExistence type="predicted"/>
<reference evidence="3" key="1">
    <citation type="journal article" date="2017" name="Genome Biol.">
        <title>Comparative genomics reveals high biological diversity and specific adaptations in the industrially and medically important fungal genus Aspergillus.</title>
        <authorList>
            <person name="de Vries R.P."/>
            <person name="Riley R."/>
            <person name="Wiebenga A."/>
            <person name="Aguilar-Osorio G."/>
            <person name="Amillis S."/>
            <person name="Uchima C.A."/>
            <person name="Anderluh G."/>
            <person name="Asadollahi M."/>
            <person name="Askin M."/>
            <person name="Barry K."/>
            <person name="Battaglia E."/>
            <person name="Bayram O."/>
            <person name="Benocci T."/>
            <person name="Braus-Stromeyer S.A."/>
            <person name="Caldana C."/>
            <person name="Canovas D."/>
            <person name="Cerqueira G.C."/>
            <person name="Chen F."/>
            <person name="Chen W."/>
            <person name="Choi C."/>
            <person name="Clum A."/>
            <person name="Dos Santos R.A."/>
            <person name="Damasio A.R."/>
            <person name="Diallinas G."/>
            <person name="Emri T."/>
            <person name="Fekete E."/>
            <person name="Flipphi M."/>
            <person name="Freyberg S."/>
            <person name="Gallo A."/>
            <person name="Gournas C."/>
            <person name="Habgood R."/>
            <person name="Hainaut M."/>
            <person name="Harispe M.L."/>
            <person name="Henrissat B."/>
            <person name="Hilden K.S."/>
            <person name="Hope R."/>
            <person name="Hossain A."/>
            <person name="Karabika E."/>
            <person name="Karaffa L."/>
            <person name="Karanyi Z."/>
            <person name="Krasevec N."/>
            <person name="Kuo A."/>
            <person name="Kusch H."/>
            <person name="LaButti K."/>
            <person name="Lagendijk E.L."/>
            <person name="Lapidus A."/>
            <person name="Levasseur A."/>
            <person name="Lindquist E."/>
            <person name="Lipzen A."/>
            <person name="Logrieco A.F."/>
            <person name="MacCabe A."/>
            <person name="Maekelae M.R."/>
            <person name="Malavazi I."/>
            <person name="Melin P."/>
            <person name="Meyer V."/>
            <person name="Mielnichuk N."/>
            <person name="Miskei M."/>
            <person name="Molnar A.P."/>
            <person name="Mule G."/>
            <person name="Ngan C.Y."/>
            <person name="Orejas M."/>
            <person name="Orosz E."/>
            <person name="Ouedraogo J.P."/>
            <person name="Overkamp K.M."/>
            <person name="Park H.-S."/>
            <person name="Perrone G."/>
            <person name="Piumi F."/>
            <person name="Punt P.J."/>
            <person name="Ram A.F."/>
            <person name="Ramon A."/>
            <person name="Rauscher S."/>
            <person name="Record E."/>
            <person name="Riano-Pachon D.M."/>
            <person name="Robert V."/>
            <person name="Roehrig J."/>
            <person name="Ruller R."/>
            <person name="Salamov A."/>
            <person name="Salih N.S."/>
            <person name="Samson R.A."/>
            <person name="Sandor E."/>
            <person name="Sanguinetti M."/>
            <person name="Schuetze T."/>
            <person name="Sepcic K."/>
            <person name="Shelest E."/>
            <person name="Sherlock G."/>
            <person name="Sophianopoulou V."/>
            <person name="Squina F.M."/>
            <person name="Sun H."/>
            <person name="Susca A."/>
            <person name="Todd R.B."/>
            <person name="Tsang A."/>
            <person name="Unkles S.E."/>
            <person name="van de Wiele N."/>
            <person name="van Rossen-Uffink D."/>
            <person name="Oliveira J.V."/>
            <person name="Vesth T.C."/>
            <person name="Visser J."/>
            <person name="Yu J.-H."/>
            <person name="Zhou M."/>
            <person name="Andersen M.R."/>
            <person name="Archer D.B."/>
            <person name="Baker S.E."/>
            <person name="Benoit I."/>
            <person name="Brakhage A.A."/>
            <person name="Braus G.H."/>
            <person name="Fischer R."/>
            <person name="Frisvad J.C."/>
            <person name="Goldman G.H."/>
            <person name="Houbraken J."/>
            <person name="Oakley B."/>
            <person name="Pocsi I."/>
            <person name="Scazzocchio C."/>
            <person name="Seiboth B."/>
            <person name="vanKuyk P.A."/>
            <person name="Wortman J."/>
            <person name="Dyer P.S."/>
            <person name="Grigoriev I.V."/>
        </authorList>
    </citation>
    <scope>NUCLEOTIDE SEQUENCE [LARGE SCALE GENOMIC DNA]</scope>
    <source>
        <strain evidence="3">CBS 506.65</strain>
    </source>
</reference>
<keyword evidence="1" id="KW-0732">Signal</keyword>
<dbReference type="PANTHER" id="PTHR13593">
    <property type="match status" value="1"/>
</dbReference>
<dbReference type="InterPro" id="IPR017946">
    <property type="entry name" value="PLC-like_Pdiesterase_TIM-brl"/>
</dbReference>
<dbReference type="GO" id="GO:0006629">
    <property type="term" value="P:lipid metabolic process"/>
    <property type="evidence" value="ECO:0007669"/>
    <property type="project" value="InterPro"/>
</dbReference>
<dbReference type="RefSeq" id="XP_022584115.1">
    <property type="nucleotide sequence ID" value="XM_022721923.1"/>
</dbReference>
<protein>
    <recommendedName>
        <fullName evidence="4">Phosphatidylinositol-specific phospholipase C X domain-containing protein</fullName>
    </recommendedName>
</protein>
<evidence type="ECO:0008006" key="4">
    <source>
        <dbReference type="Google" id="ProtNLM"/>
    </source>
</evidence>